<dbReference type="EMBL" id="CP000251">
    <property type="protein sequence ID" value="ABC80196.1"/>
    <property type="molecule type" value="Genomic_DNA"/>
</dbReference>
<dbReference type="PANTHER" id="PTHR43363:SF1">
    <property type="entry name" value="HYPOXANTHINE-GUANINE PHOSPHORIBOSYLTRANSFERASE"/>
    <property type="match status" value="1"/>
</dbReference>
<accession>Q2IN17</accession>
<dbReference type="KEGG" id="ade:Adeh_0420"/>
<sequence>MVDFGRPVTGRSRPESRRDTIASAKKRKTVRRRPPARGKAARAGAPAPRKAAPRKRAAPRARVKRRPEQPLGMGVADGFAMDRLAAPAQLRRAPKKAMREIGWAAFGEVARGLAARIHESFRPDVVVGIAKGGVFVGGALAAALGAEFQPVRIEKRRRDAGGPGGPASELPALTGRRVLVVDDVAATGATLAKARAVARKAGAREVRTAVLVVRPSGARPDFHAFETDELILFAWDYQLDQLGAAVDPGEVGV</sequence>
<organism evidence="5 6">
    <name type="scientific">Anaeromyxobacter dehalogenans (strain 2CP-C)</name>
    <dbReference type="NCBI Taxonomy" id="290397"/>
    <lineage>
        <taxon>Bacteria</taxon>
        <taxon>Pseudomonadati</taxon>
        <taxon>Myxococcota</taxon>
        <taxon>Myxococcia</taxon>
        <taxon>Myxococcales</taxon>
        <taxon>Cystobacterineae</taxon>
        <taxon>Anaeromyxobacteraceae</taxon>
        <taxon>Anaeromyxobacter</taxon>
    </lineage>
</organism>
<evidence type="ECO:0000259" key="4">
    <source>
        <dbReference type="Pfam" id="PF00156"/>
    </source>
</evidence>
<name>Q2IN17_ANADE</name>
<dbReference type="STRING" id="290397.Adeh_0420"/>
<dbReference type="PANTHER" id="PTHR43363">
    <property type="entry name" value="HYPOXANTHINE PHOSPHORIBOSYLTRANSFERASE"/>
    <property type="match status" value="1"/>
</dbReference>
<dbReference type="HOGENOM" id="CLU_096723_0_0_7"/>
<feature type="compositionally biased region" description="Low complexity" evidence="3">
    <location>
        <begin position="41"/>
        <end position="50"/>
    </location>
</feature>
<dbReference type="InterPro" id="IPR029057">
    <property type="entry name" value="PRTase-like"/>
</dbReference>
<dbReference type="eggNOG" id="COG2236">
    <property type="taxonomic scope" value="Bacteria"/>
</dbReference>
<feature type="domain" description="Phosphoribosyltransferase" evidence="4">
    <location>
        <begin position="105"/>
        <end position="241"/>
    </location>
</feature>
<keyword evidence="2 5" id="KW-0808">Transferase</keyword>
<feature type="compositionally biased region" description="Basic residues" evidence="3">
    <location>
        <begin position="51"/>
        <end position="65"/>
    </location>
</feature>
<evidence type="ECO:0000256" key="3">
    <source>
        <dbReference type="SAM" id="MobiDB-lite"/>
    </source>
</evidence>
<dbReference type="CDD" id="cd06223">
    <property type="entry name" value="PRTases_typeI"/>
    <property type="match status" value="1"/>
</dbReference>
<dbReference type="AlphaFoldDB" id="Q2IN17"/>
<dbReference type="InterPro" id="IPR000836">
    <property type="entry name" value="PRTase_dom"/>
</dbReference>
<reference evidence="5 6" key="1">
    <citation type="submission" date="2006-01" db="EMBL/GenBank/DDBJ databases">
        <title>Complete sequence of Anaeromyxobacter dehalogenans 2CP-C.</title>
        <authorList>
            <consortium name="US DOE Joint Genome Institute"/>
            <person name="Copeland A."/>
            <person name="Lucas S."/>
            <person name="Lapidus A."/>
            <person name="Barry K."/>
            <person name="Detter J.C."/>
            <person name="Glavina T."/>
            <person name="Hammon N."/>
            <person name="Israni S."/>
            <person name="Pitluck S."/>
            <person name="Brettin T."/>
            <person name="Bruce D."/>
            <person name="Han C."/>
            <person name="Tapia R."/>
            <person name="Gilna P."/>
            <person name="Kiss H."/>
            <person name="Schmutz J."/>
            <person name="Larimer F."/>
            <person name="Land M."/>
            <person name="Kyrpides N."/>
            <person name="Anderson I."/>
            <person name="Sanford R.A."/>
            <person name="Ritalahti K.M."/>
            <person name="Thomas H.S."/>
            <person name="Kirby J.R."/>
            <person name="Zhulin I.B."/>
            <person name="Loeffler F.E."/>
            <person name="Richardson P."/>
        </authorList>
    </citation>
    <scope>NUCLEOTIDE SEQUENCE [LARGE SCALE GENOMIC DNA]</scope>
    <source>
        <strain evidence="5 6">2CP-C</strain>
    </source>
</reference>
<dbReference type="Pfam" id="PF00156">
    <property type="entry name" value="Pribosyltran"/>
    <property type="match status" value="1"/>
</dbReference>
<protein>
    <submittedName>
        <fullName evidence="5">Phosphoribosyltransferase</fullName>
    </submittedName>
</protein>
<feature type="compositionally biased region" description="Basic residues" evidence="3">
    <location>
        <begin position="24"/>
        <end position="40"/>
    </location>
</feature>
<evidence type="ECO:0000313" key="5">
    <source>
        <dbReference type="EMBL" id="ABC80196.1"/>
    </source>
</evidence>
<dbReference type="Proteomes" id="UP000001935">
    <property type="component" value="Chromosome"/>
</dbReference>
<evidence type="ECO:0000256" key="1">
    <source>
        <dbReference type="ARBA" id="ARBA00022676"/>
    </source>
</evidence>
<evidence type="ECO:0000256" key="2">
    <source>
        <dbReference type="ARBA" id="ARBA00022679"/>
    </source>
</evidence>
<dbReference type="GO" id="GO:0016757">
    <property type="term" value="F:glycosyltransferase activity"/>
    <property type="evidence" value="ECO:0007669"/>
    <property type="project" value="UniProtKB-KW"/>
</dbReference>
<gene>
    <name evidence="5" type="ordered locus">Adeh_0420</name>
</gene>
<evidence type="ECO:0000313" key="6">
    <source>
        <dbReference type="Proteomes" id="UP000001935"/>
    </source>
</evidence>
<proteinExistence type="predicted"/>
<feature type="region of interest" description="Disordered" evidence="3">
    <location>
        <begin position="1"/>
        <end position="74"/>
    </location>
</feature>
<dbReference type="Gene3D" id="3.40.50.2020">
    <property type="match status" value="1"/>
</dbReference>
<keyword evidence="1 5" id="KW-0328">Glycosyltransferase</keyword>
<dbReference type="SUPFAM" id="SSF53271">
    <property type="entry name" value="PRTase-like"/>
    <property type="match status" value="1"/>
</dbReference>